<evidence type="ECO:0000313" key="13">
    <source>
        <dbReference type="EMBL" id="ADM08621.1"/>
    </source>
</evidence>
<dbReference type="SUPFAM" id="SSF51391">
    <property type="entry name" value="Thiamin phosphate synthase"/>
    <property type="match status" value="1"/>
</dbReference>
<dbReference type="RefSeq" id="WP_013299595.1">
    <property type="nucleotide sequence ID" value="NC_014414.1"/>
</dbReference>
<keyword evidence="3 9" id="KW-0479">Metal-binding</keyword>
<comment type="pathway">
    <text evidence="1 9 11">Cofactor biosynthesis; thiamine diphosphate biosynthesis; thiamine phosphate from 4-amino-2-methyl-5-diphosphomethylpyrimidine and 4-methyl-5-(2-phosphoethyl)-thiazole: step 1/1.</text>
</comment>
<dbReference type="GO" id="GO:0000287">
    <property type="term" value="F:magnesium ion binding"/>
    <property type="evidence" value="ECO:0007669"/>
    <property type="project" value="UniProtKB-UniRule"/>
</dbReference>
<organism evidence="13 14">
    <name type="scientific">Parvularcula bermudensis (strain ATCC BAA-594 / HTCC2503 / KCTC 12087)</name>
    <dbReference type="NCBI Taxonomy" id="314260"/>
    <lineage>
        <taxon>Bacteria</taxon>
        <taxon>Pseudomonadati</taxon>
        <taxon>Pseudomonadota</taxon>
        <taxon>Alphaproteobacteria</taxon>
        <taxon>Parvularculales</taxon>
        <taxon>Parvularculaceae</taxon>
        <taxon>Parvularcula</taxon>
    </lineage>
</organism>
<dbReference type="Gene3D" id="3.20.20.70">
    <property type="entry name" value="Aldolase class I"/>
    <property type="match status" value="1"/>
</dbReference>
<evidence type="ECO:0000256" key="11">
    <source>
        <dbReference type="RuleBase" id="RU004253"/>
    </source>
</evidence>
<dbReference type="GO" id="GO:0009228">
    <property type="term" value="P:thiamine biosynthetic process"/>
    <property type="evidence" value="ECO:0007669"/>
    <property type="project" value="UniProtKB-KW"/>
</dbReference>
<comment type="catalytic activity">
    <reaction evidence="6 9 10">
        <text>4-methyl-5-(2-phosphooxyethyl)-thiazole + 4-amino-2-methyl-5-(diphosphooxymethyl)pyrimidine + H(+) = thiamine phosphate + diphosphate</text>
        <dbReference type="Rhea" id="RHEA:22328"/>
        <dbReference type="ChEBI" id="CHEBI:15378"/>
        <dbReference type="ChEBI" id="CHEBI:33019"/>
        <dbReference type="ChEBI" id="CHEBI:37575"/>
        <dbReference type="ChEBI" id="CHEBI:57841"/>
        <dbReference type="ChEBI" id="CHEBI:58296"/>
        <dbReference type="EC" id="2.5.1.3"/>
    </reaction>
</comment>
<feature type="binding site" evidence="9">
    <location>
        <position position="74"/>
    </location>
    <ligand>
        <name>Mg(2+)</name>
        <dbReference type="ChEBI" id="CHEBI:18420"/>
    </ligand>
</feature>
<dbReference type="HOGENOM" id="CLU_018272_3_1_5"/>
<feature type="binding site" evidence="9">
    <location>
        <position position="112"/>
    </location>
    <ligand>
        <name>4-amino-2-methyl-5-(diphosphooxymethyl)pyrimidine</name>
        <dbReference type="ChEBI" id="CHEBI:57841"/>
    </ligand>
</feature>
<comment type="catalytic activity">
    <reaction evidence="8 9 10">
        <text>2-[(2R,5Z)-2-carboxy-4-methylthiazol-5(2H)-ylidene]ethyl phosphate + 4-amino-2-methyl-5-(diphosphooxymethyl)pyrimidine + 2 H(+) = thiamine phosphate + CO2 + diphosphate</text>
        <dbReference type="Rhea" id="RHEA:47844"/>
        <dbReference type="ChEBI" id="CHEBI:15378"/>
        <dbReference type="ChEBI" id="CHEBI:16526"/>
        <dbReference type="ChEBI" id="CHEBI:33019"/>
        <dbReference type="ChEBI" id="CHEBI:37575"/>
        <dbReference type="ChEBI" id="CHEBI:57841"/>
        <dbReference type="ChEBI" id="CHEBI:62899"/>
        <dbReference type="EC" id="2.5.1.3"/>
    </reaction>
</comment>
<dbReference type="EMBL" id="CP002156">
    <property type="protein sequence ID" value="ADM08621.1"/>
    <property type="molecule type" value="Genomic_DNA"/>
</dbReference>
<dbReference type="eggNOG" id="COG0352">
    <property type="taxonomic scope" value="Bacteria"/>
</dbReference>
<dbReference type="HAMAP" id="MF_00097">
    <property type="entry name" value="TMP_synthase"/>
    <property type="match status" value="1"/>
</dbReference>
<dbReference type="Pfam" id="PF02581">
    <property type="entry name" value="TMP-TENI"/>
    <property type="match status" value="1"/>
</dbReference>
<keyword evidence="2 9" id="KW-0808">Transferase</keyword>
<sequence length="213" mass="22264">MADRALYLITPNFSDSAAFCSELDAALRAAAKDDIPVACVQLRLKEKSDEVILAAATAVREVTAAHGVAFLVNDRADLAARLSADGVHLGQQDGDIGEARRLLGEEADIGVTCHASRHLAMIAAEEGADYVAFGAFYPSETKDSQYRAELSLVEDWTLMTTMPCVAIGGLTAENSAPVLAAGADYLAVCGAVFAHPEGAAAGIRKFAPLFGHA</sequence>
<dbReference type="EC" id="2.5.1.3" evidence="9"/>
<evidence type="ECO:0000256" key="6">
    <source>
        <dbReference type="ARBA" id="ARBA00047334"/>
    </source>
</evidence>
<dbReference type="GO" id="GO:0005737">
    <property type="term" value="C:cytoplasm"/>
    <property type="evidence" value="ECO:0007669"/>
    <property type="project" value="TreeGrafter"/>
</dbReference>
<dbReference type="AlphaFoldDB" id="E0TCN2"/>
<evidence type="ECO:0000313" key="14">
    <source>
        <dbReference type="Proteomes" id="UP000001302"/>
    </source>
</evidence>
<dbReference type="InterPro" id="IPR036206">
    <property type="entry name" value="ThiamineP_synth_sf"/>
</dbReference>
<comment type="catalytic activity">
    <reaction evidence="7 9 10">
        <text>2-(2-carboxy-4-methylthiazol-5-yl)ethyl phosphate + 4-amino-2-methyl-5-(diphosphooxymethyl)pyrimidine + 2 H(+) = thiamine phosphate + CO2 + diphosphate</text>
        <dbReference type="Rhea" id="RHEA:47848"/>
        <dbReference type="ChEBI" id="CHEBI:15378"/>
        <dbReference type="ChEBI" id="CHEBI:16526"/>
        <dbReference type="ChEBI" id="CHEBI:33019"/>
        <dbReference type="ChEBI" id="CHEBI:37575"/>
        <dbReference type="ChEBI" id="CHEBI:57841"/>
        <dbReference type="ChEBI" id="CHEBI:62890"/>
        <dbReference type="EC" id="2.5.1.3"/>
    </reaction>
</comment>
<evidence type="ECO:0000256" key="9">
    <source>
        <dbReference type="HAMAP-Rule" id="MF_00097"/>
    </source>
</evidence>
<comment type="function">
    <text evidence="9">Condenses 4-methyl-5-(beta-hydroxyethyl)thiazole monophosphate (THZ-P) and 2-methyl-4-amino-5-hydroxymethyl pyrimidine pyrophosphate (HMP-PP) to form thiamine monophosphate (TMP).</text>
</comment>
<keyword evidence="14" id="KW-1185">Reference proteome</keyword>
<protein>
    <recommendedName>
        <fullName evidence="9">Thiamine-phosphate synthase</fullName>
        <shortName evidence="9">TP synthase</shortName>
        <shortName evidence="9">TPS</shortName>
        <ecNumber evidence="9">2.5.1.3</ecNumber>
    </recommendedName>
    <alternativeName>
        <fullName evidence="9">Thiamine-phosphate pyrophosphorylase</fullName>
        <shortName evidence="9">TMP pyrophosphorylase</shortName>
        <shortName evidence="9">TMP-PPase</shortName>
    </alternativeName>
</protein>
<dbReference type="STRING" id="314260.PB2503_02722"/>
<feature type="binding site" evidence="9">
    <location>
        <position position="93"/>
    </location>
    <ligand>
        <name>Mg(2+)</name>
        <dbReference type="ChEBI" id="CHEBI:18420"/>
    </ligand>
</feature>
<dbReference type="PANTHER" id="PTHR20857">
    <property type="entry name" value="THIAMINE-PHOSPHATE PYROPHOSPHORYLASE"/>
    <property type="match status" value="1"/>
</dbReference>
<dbReference type="UniPathway" id="UPA00060">
    <property type="reaction ID" value="UER00141"/>
</dbReference>
<proteinExistence type="inferred from homology"/>
<comment type="cofactor">
    <cofactor evidence="9">
        <name>Mg(2+)</name>
        <dbReference type="ChEBI" id="CHEBI:18420"/>
    </cofactor>
    <text evidence="9">Binds 1 Mg(2+) ion per subunit.</text>
</comment>
<dbReference type="InterPro" id="IPR022998">
    <property type="entry name" value="ThiamineP_synth_TenI"/>
</dbReference>
<dbReference type="InterPro" id="IPR013785">
    <property type="entry name" value="Aldolase_TIM"/>
</dbReference>
<name>E0TCN2_PARBH</name>
<evidence type="ECO:0000259" key="12">
    <source>
        <dbReference type="Pfam" id="PF02581"/>
    </source>
</evidence>
<dbReference type="KEGG" id="pbr:PB2503_02722"/>
<feature type="domain" description="Thiamine phosphate synthase/TenI" evidence="12">
    <location>
        <begin position="6"/>
        <end position="192"/>
    </location>
</feature>
<dbReference type="GO" id="GO:0009229">
    <property type="term" value="P:thiamine diphosphate biosynthetic process"/>
    <property type="evidence" value="ECO:0007669"/>
    <property type="project" value="UniProtKB-UniRule"/>
</dbReference>
<evidence type="ECO:0000256" key="10">
    <source>
        <dbReference type="RuleBase" id="RU003826"/>
    </source>
</evidence>
<feature type="binding site" evidence="9">
    <location>
        <begin position="139"/>
        <end position="141"/>
    </location>
    <ligand>
        <name>2-[(2R,5Z)-2-carboxy-4-methylthiazol-5(2H)-ylidene]ethyl phosphate</name>
        <dbReference type="ChEBI" id="CHEBI:62899"/>
    </ligand>
</feature>
<feature type="binding site" evidence="9">
    <location>
        <position position="142"/>
    </location>
    <ligand>
        <name>4-amino-2-methyl-5-(diphosphooxymethyl)pyrimidine</name>
        <dbReference type="ChEBI" id="CHEBI:57841"/>
    </ligand>
</feature>
<dbReference type="OrthoDB" id="7159061at2"/>
<evidence type="ECO:0000256" key="5">
    <source>
        <dbReference type="ARBA" id="ARBA00022977"/>
    </source>
</evidence>
<reference evidence="13 14" key="2">
    <citation type="journal article" date="2011" name="J. Bacteriol.">
        <title>Complete genome sequence of strain HTCC2503T of Parvularcula bermudensis, the type species of the order "Parvularculales" in the class Alphaproteobacteria.</title>
        <authorList>
            <person name="Oh H.M."/>
            <person name="Kang I."/>
            <person name="Vergin K.L."/>
            <person name="Kang D."/>
            <person name="Rhee K.H."/>
            <person name="Giovannoni S.J."/>
            <person name="Cho J.C."/>
        </authorList>
    </citation>
    <scope>NUCLEOTIDE SEQUENCE [LARGE SCALE GENOMIC DNA]</scope>
    <source>
        <strain evidence="14">ATCC BAA-594 / HTCC2503 / KCTC 12087</strain>
    </source>
</reference>
<keyword evidence="4 9" id="KW-0460">Magnesium</keyword>
<comment type="similarity">
    <text evidence="9 10">Belongs to the thiamine-phosphate synthase family.</text>
</comment>
<gene>
    <name evidence="9" type="primary">thiE</name>
    <name evidence="13" type="ordered locus">PB2503_02722</name>
</gene>
<feature type="binding site" evidence="9">
    <location>
        <begin position="41"/>
        <end position="45"/>
    </location>
    <ligand>
        <name>4-amino-2-methyl-5-(diphosphooxymethyl)pyrimidine</name>
        <dbReference type="ChEBI" id="CHEBI:57841"/>
    </ligand>
</feature>
<feature type="binding site" evidence="9">
    <location>
        <position position="73"/>
    </location>
    <ligand>
        <name>4-amino-2-methyl-5-(diphosphooxymethyl)pyrimidine</name>
        <dbReference type="ChEBI" id="CHEBI:57841"/>
    </ligand>
</feature>
<evidence type="ECO:0000256" key="7">
    <source>
        <dbReference type="ARBA" id="ARBA00047851"/>
    </source>
</evidence>
<dbReference type="Proteomes" id="UP000001302">
    <property type="component" value="Chromosome"/>
</dbReference>
<reference evidence="14" key="1">
    <citation type="submission" date="2010-08" db="EMBL/GenBank/DDBJ databases">
        <title>Genome sequence of Parvularcula bermudensis HTCC2503.</title>
        <authorList>
            <person name="Kang D.-M."/>
            <person name="Oh H.-M."/>
            <person name="Cho J.-C."/>
        </authorList>
    </citation>
    <scope>NUCLEOTIDE SEQUENCE [LARGE SCALE GENOMIC DNA]</scope>
    <source>
        <strain evidence="14">ATCC BAA-594 / HTCC2503 / KCTC 12087</strain>
    </source>
</reference>
<dbReference type="InterPro" id="IPR034291">
    <property type="entry name" value="TMP_synthase"/>
</dbReference>
<evidence type="ECO:0000256" key="3">
    <source>
        <dbReference type="ARBA" id="ARBA00022723"/>
    </source>
</evidence>
<dbReference type="PANTHER" id="PTHR20857:SF15">
    <property type="entry name" value="THIAMINE-PHOSPHATE SYNTHASE"/>
    <property type="match status" value="1"/>
</dbReference>
<evidence type="ECO:0000256" key="1">
    <source>
        <dbReference type="ARBA" id="ARBA00005165"/>
    </source>
</evidence>
<accession>E0TCN2</accession>
<evidence type="ECO:0000256" key="2">
    <source>
        <dbReference type="ARBA" id="ARBA00022679"/>
    </source>
</evidence>
<dbReference type="CDD" id="cd00564">
    <property type="entry name" value="TMP_TenI"/>
    <property type="match status" value="1"/>
</dbReference>
<evidence type="ECO:0000256" key="8">
    <source>
        <dbReference type="ARBA" id="ARBA00047883"/>
    </source>
</evidence>
<comment type="caution">
    <text evidence="9">Lacks conserved residue(s) required for the propagation of feature annotation.</text>
</comment>
<keyword evidence="5 9" id="KW-0784">Thiamine biosynthesis</keyword>
<dbReference type="GO" id="GO:0004789">
    <property type="term" value="F:thiamine-phosphate diphosphorylase activity"/>
    <property type="evidence" value="ECO:0007669"/>
    <property type="project" value="UniProtKB-UniRule"/>
</dbReference>
<dbReference type="NCBIfam" id="TIGR00693">
    <property type="entry name" value="thiE"/>
    <property type="match status" value="1"/>
</dbReference>
<evidence type="ECO:0000256" key="4">
    <source>
        <dbReference type="ARBA" id="ARBA00022842"/>
    </source>
</evidence>
<feature type="binding site" evidence="9">
    <location>
        <position position="169"/>
    </location>
    <ligand>
        <name>2-[(2R,5Z)-2-carboxy-4-methylthiazol-5(2H)-ylidene]ethyl phosphate</name>
        <dbReference type="ChEBI" id="CHEBI:62899"/>
    </ligand>
</feature>